<keyword evidence="7" id="KW-1185">Reference proteome</keyword>
<comment type="similarity">
    <text evidence="1 2">Belongs to the Cu-Zn superoxide dismutase family.</text>
</comment>
<keyword evidence="2" id="KW-0560">Oxidoreductase</keyword>
<dbReference type="EC" id="1.15.1.1" evidence="2"/>
<evidence type="ECO:0000259" key="5">
    <source>
        <dbReference type="Pfam" id="PF00080"/>
    </source>
</evidence>
<gene>
    <name evidence="6" type="ORF">SAMN05444008_101341</name>
</gene>
<keyword evidence="2" id="KW-0186">Copper</keyword>
<evidence type="ECO:0000256" key="4">
    <source>
        <dbReference type="SAM" id="SignalP"/>
    </source>
</evidence>
<dbReference type="PRINTS" id="PR00068">
    <property type="entry name" value="CUZNDISMTASE"/>
</dbReference>
<dbReference type="PANTHER" id="PTHR10003">
    <property type="entry name" value="SUPEROXIDE DISMUTASE CU-ZN -RELATED"/>
    <property type="match status" value="1"/>
</dbReference>
<evidence type="ECO:0000256" key="3">
    <source>
        <dbReference type="SAM" id="MobiDB-lite"/>
    </source>
</evidence>
<feature type="signal peptide" evidence="4">
    <location>
        <begin position="1"/>
        <end position="23"/>
    </location>
</feature>
<keyword evidence="4" id="KW-0732">Signal</keyword>
<name>A0A1M4T6A4_9BACT</name>
<dbReference type="SUPFAM" id="SSF49329">
    <property type="entry name" value="Cu,Zn superoxide dismutase-like"/>
    <property type="match status" value="1"/>
</dbReference>
<protein>
    <recommendedName>
        <fullName evidence="2">Superoxide dismutase [Cu-Zn]</fullName>
        <ecNumber evidence="2">1.15.1.1</ecNumber>
    </recommendedName>
</protein>
<dbReference type="AlphaFoldDB" id="A0A1M4T6A4"/>
<comment type="cofactor">
    <cofactor evidence="2">
        <name>Zn(2+)</name>
        <dbReference type="ChEBI" id="CHEBI:29105"/>
    </cofactor>
    <text evidence="2">Binds 1 zinc ion per subunit.</text>
</comment>
<dbReference type="GO" id="GO:0005507">
    <property type="term" value="F:copper ion binding"/>
    <property type="evidence" value="ECO:0007669"/>
    <property type="project" value="InterPro"/>
</dbReference>
<sequence>MRISSFKTTLLGMILVPAGLLTACGNSEGNGGTGASDTAALSTTPMTTDTGTGMTGGNGAGGAQAVLSGTKADTTLSGTARFMEAGGRVTMNLDISVPKMANQTVAVHIHEHGDCGEMGNGAHGHWNPTKEPHGKWGEGQFHRGDIGNVTLDASGKGTLQLDTDLWSISNTDSTRNILNRAIIVHGGKDDFQTQPTGGAGSRIGCGVIAKM</sequence>
<evidence type="ECO:0000313" key="6">
    <source>
        <dbReference type="EMBL" id="SHE39838.1"/>
    </source>
</evidence>
<reference evidence="6 7" key="1">
    <citation type="submission" date="2016-11" db="EMBL/GenBank/DDBJ databases">
        <authorList>
            <person name="Jaros S."/>
            <person name="Januszkiewicz K."/>
            <person name="Wedrychowicz H."/>
        </authorList>
    </citation>
    <scope>NUCLEOTIDE SEQUENCE [LARGE SCALE GENOMIC DNA]</scope>
    <source>
        <strain evidence="6 7">DSM 26897</strain>
    </source>
</reference>
<dbReference type="EMBL" id="FQUO01000001">
    <property type="protein sequence ID" value="SHE39838.1"/>
    <property type="molecule type" value="Genomic_DNA"/>
</dbReference>
<feature type="compositionally biased region" description="Gly residues" evidence="3">
    <location>
        <begin position="53"/>
        <end position="62"/>
    </location>
</feature>
<feature type="compositionally biased region" description="Low complexity" evidence="3">
    <location>
        <begin position="43"/>
        <end position="52"/>
    </location>
</feature>
<feature type="domain" description="Superoxide dismutase copper/zinc binding" evidence="5">
    <location>
        <begin position="77"/>
        <end position="208"/>
    </location>
</feature>
<accession>A0A1M4T6A4</accession>
<dbReference type="InterPro" id="IPR018152">
    <property type="entry name" value="SOD_Cu/Zn_BS"/>
</dbReference>
<organism evidence="6 7">
    <name type="scientific">Cnuella takakiae</name>
    <dbReference type="NCBI Taxonomy" id="1302690"/>
    <lineage>
        <taxon>Bacteria</taxon>
        <taxon>Pseudomonadati</taxon>
        <taxon>Bacteroidota</taxon>
        <taxon>Chitinophagia</taxon>
        <taxon>Chitinophagales</taxon>
        <taxon>Chitinophagaceae</taxon>
        <taxon>Cnuella</taxon>
    </lineage>
</organism>
<evidence type="ECO:0000256" key="1">
    <source>
        <dbReference type="ARBA" id="ARBA00010457"/>
    </source>
</evidence>
<evidence type="ECO:0000313" key="7">
    <source>
        <dbReference type="Proteomes" id="UP000184368"/>
    </source>
</evidence>
<keyword evidence="2" id="KW-0862">Zinc</keyword>
<dbReference type="RefSeq" id="WP_216820605.1">
    <property type="nucleotide sequence ID" value="NZ_FQUO01000001.1"/>
</dbReference>
<dbReference type="PROSITE" id="PS00332">
    <property type="entry name" value="SOD_CU_ZN_2"/>
    <property type="match status" value="1"/>
</dbReference>
<dbReference type="STRING" id="1302690.BUE76_01280"/>
<dbReference type="PROSITE" id="PS51257">
    <property type="entry name" value="PROKAR_LIPOPROTEIN"/>
    <property type="match status" value="1"/>
</dbReference>
<feature type="chain" id="PRO_5009907462" description="Superoxide dismutase [Cu-Zn]" evidence="4">
    <location>
        <begin position="24"/>
        <end position="211"/>
    </location>
</feature>
<comment type="function">
    <text evidence="2">Destroys radicals which are normally produced within the cells and which are toxic to biological systems.</text>
</comment>
<comment type="cofactor">
    <cofactor evidence="2">
        <name>Cu cation</name>
        <dbReference type="ChEBI" id="CHEBI:23378"/>
    </cofactor>
    <text evidence="2">Binds 1 copper ion per subunit.</text>
</comment>
<comment type="catalytic activity">
    <reaction evidence="2">
        <text>2 superoxide + 2 H(+) = H2O2 + O2</text>
        <dbReference type="Rhea" id="RHEA:20696"/>
        <dbReference type="ChEBI" id="CHEBI:15378"/>
        <dbReference type="ChEBI" id="CHEBI:15379"/>
        <dbReference type="ChEBI" id="CHEBI:16240"/>
        <dbReference type="ChEBI" id="CHEBI:18421"/>
        <dbReference type="EC" id="1.15.1.1"/>
    </reaction>
</comment>
<dbReference type="Pfam" id="PF00080">
    <property type="entry name" value="Sod_Cu"/>
    <property type="match status" value="1"/>
</dbReference>
<dbReference type="GO" id="GO:0004784">
    <property type="term" value="F:superoxide dismutase activity"/>
    <property type="evidence" value="ECO:0007669"/>
    <property type="project" value="UniProtKB-EC"/>
</dbReference>
<dbReference type="InterPro" id="IPR036423">
    <property type="entry name" value="SOD-like_Cu/Zn_dom_sf"/>
</dbReference>
<dbReference type="Proteomes" id="UP000184368">
    <property type="component" value="Unassembled WGS sequence"/>
</dbReference>
<evidence type="ECO:0000256" key="2">
    <source>
        <dbReference type="RuleBase" id="RU000393"/>
    </source>
</evidence>
<feature type="region of interest" description="Disordered" evidence="3">
    <location>
        <begin position="29"/>
        <end position="62"/>
    </location>
</feature>
<dbReference type="InterPro" id="IPR001424">
    <property type="entry name" value="SOD_Cu_Zn_dom"/>
</dbReference>
<dbReference type="InterPro" id="IPR024134">
    <property type="entry name" value="SOD_Cu/Zn_/chaperone"/>
</dbReference>
<dbReference type="Gene3D" id="2.60.40.200">
    <property type="entry name" value="Superoxide dismutase, copper/zinc binding domain"/>
    <property type="match status" value="1"/>
</dbReference>
<proteinExistence type="inferred from homology"/>
<keyword evidence="2" id="KW-0479">Metal-binding</keyword>